<dbReference type="EMBL" id="JBBPCC010000006">
    <property type="protein sequence ID" value="MEK8128683.1"/>
    <property type="molecule type" value="Genomic_DNA"/>
</dbReference>
<gene>
    <name evidence="2" type="ORF">WMW72_12280</name>
</gene>
<reference evidence="2 3" key="1">
    <citation type="submission" date="2024-04" db="EMBL/GenBank/DDBJ databases">
        <title>draft genome sequnece of Paenibacillus filicis.</title>
        <authorList>
            <person name="Kim D.-U."/>
        </authorList>
    </citation>
    <scope>NUCLEOTIDE SEQUENCE [LARGE SCALE GENOMIC DNA]</scope>
    <source>
        <strain evidence="2 3">KACC14197</strain>
    </source>
</reference>
<evidence type="ECO:0000313" key="2">
    <source>
        <dbReference type="EMBL" id="MEK8128683.1"/>
    </source>
</evidence>
<name>A0ABU9DLN5_9BACL</name>
<dbReference type="NCBIfam" id="NF005385">
    <property type="entry name" value="PRK06930.1"/>
    <property type="match status" value="1"/>
</dbReference>
<evidence type="ECO:0000259" key="1">
    <source>
        <dbReference type="Pfam" id="PF08281"/>
    </source>
</evidence>
<feature type="domain" description="RNA polymerase sigma factor 70 region 4 type 2" evidence="1">
    <location>
        <begin position="110"/>
        <end position="160"/>
    </location>
</feature>
<dbReference type="Gene3D" id="1.10.10.10">
    <property type="entry name" value="Winged helix-like DNA-binding domain superfamily/Winged helix DNA-binding domain"/>
    <property type="match status" value="1"/>
</dbReference>
<accession>A0ABU9DLN5</accession>
<sequence>MSLPYEATATNYRKSKRQLEQLRDRLMSDQLSEEIKDDHPDLKIVQSMISDCNYTIEWLTTNRRPGSKRGIERRATYQRHKLMDPIRMQAFVQNSTAGSPSNLTDWQKIQIDTALSNLSDRERECYIMAHGDCFTHEQIARMLGISKGSVDKFVDRAHKKVSEEVQNSLFFRK</sequence>
<dbReference type="Proteomes" id="UP001469365">
    <property type="component" value="Unassembled WGS sequence"/>
</dbReference>
<comment type="caution">
    <text evidence="2">The sequence shown here is derived from an EMBL/GenBank/DDBJ whole genome shotgun (WGS) entry which is preliminary data.</text>
</comment>
<proteinExistence type="predicted"/>
<dbReference type="CDD" id="cd06171">
    <property type="entry name" value="Sigma70_r4"/>
    <property type="match status" value="1"/>
</dbReference>
<dbReference type="SUPFAM" id="SSF88659">
    <property type="entry name" value="Sigma3 and sigma4 domains of RNA polymerase sigma factors"/>
    <property type="match status" value="1"/>
</dbReference>
<dbReference type="InterPro" id="IPR036388">
    <property type="entry name" value="WH-like_DNA-bd_sf"/>
</dbReference>
<evidence type="ECO:0000313" key="3">
    <source>
        <dbReference type="Proteomes" id="UP001469365"/>
    </source>
</evidence>
<protein>
    <submittedName>
        <fullName evidence="2">Sigma factor-like helix-turn-helix DNA-binding protein</fullName>
    </submittedName>
</protein>
<dbReference type="InterPro" id="IPR013249">
    <property type="entry name" value="RNA_pol_sigma70_r4_t2"/>
</dbReference>
<organism evidence="2 3">
    <name type="scientific">Paenibacillus filicis</name>
    <dbReference type="NCBI Taxonomy" id="669464"/>
    <lineage>
        <taxon>Bacteria</taxon>
        <taxon>Bacillati</taxon>
        <taxon>Bacillota</taxon>
        <taxon>Bacilli</taxon>
        <taxon>Bacillales</taxon>
        <taxon>Paenibacillaceae</taxon>
        <taxon>Paenibacillus</taxon>
    </lineage>
</organism>
<dbReference type="Pfam" id="PF08281">
    <property type="entry name" value="Sigma70_r4_2"/>
    <property type="match status" value="1"/>
</dbReference>
<dbReference type="RefSeq" id="WP_341415758.1">
    <property type="nucleotide sequence ID" value="NZ_JBBPCC010000006.1"/>
</dbReference>
<dbReference type="InterPro" id="IPR013324">
    <property type="entry name" value="RNA_pol_sigma_r3/r4-like"/>
</dbReference>
<keyword evidence="3" id="KW-1185">Reference proteome</keyword>